<sequence length="263" mass="30744">MFESILFISSNVGSLFEYNRKLYLPWRKATSDFIDRKNASLIILTMQEFGGKNILAWDDADFFLKGLYEHFSSDYSTFVCFVDCDMKSENNFTALCTVFMARTSLNRLEFFDFDDNKYTGFEAGYHVHQLCQISGMALKIKFPIELFPNGKWSRKGYMINRLRFGGLYSIDVVNLHLIHDSNFFLLINSPTVFQEYRRRQLQHILETLDQLKSINTVLCGDFNFRTSLSQLLNSFDKEYTFESDQELSNNDTCVARDLSDRNV</sequence>
<dbReference type="GO" id="GO:0004445">
    <property type="term" value="F:inositol-polyphosphate 5-phosphatase activity"/>
    <property type="evidence" value="ECO:0007669"/>
    <property type="project" value="InterPro"/>
</dbReference>
<dbReference type="EMBL" id="GHBP01000075">
    <property type="protein sequence ID" value="NDJ92119.1"/>
    <property type="molecule type" value="Transcribed_RNA"/>
</dbReference>
<proteinExistence type="predicted"/>
<dbReference type="InterPro" id="IPR039737">
    <property type="entry name" value="INPP5A"/>
</dbReference>
<dbReference type="AlphaFoldDB" id="A0A6G3MDP6"/>
<accession>A0A6G3MDP6</accession>
<evidence type="ECO:0000256" key="1">
    <source>
        <dbReference type="ARBA" id="ARBA00022801"/>
    </source>
</evidence>
<reference evidence="2" key="1">
    <citation type="submission" date="2018-11" db="EMBL/GenBank/DDBJ databases">
        <title>Henneguya salminicola genome and transcriptome.</title>
        <authorList>
            <person name="Yahalomi D."/>
            <person name="Atkinson S.D."/>
            <person name="Neuhof M."/>
            <person name="Chang E.S."/>
            <person name="Philippe H."/>
            <person name="Cartwright P."/>
            <person name="Bartholomew J.L."/>
            <person name="Huchon D."/>
        </authorList>
    </citation>
    <scope>NUCLEOTIDE SEQUENCE</scope>
    <source>
        <strain evidence="2">Hz1</strain>
        <tissue evidence="2">Whole</tissue>
    </source>
</reference>
<dbReference type="SUPFAM" id="SSF56219">
    <property type="entry name" value="DNase I-like"/>
    <property type="match status" value="1"/>
</dbReference>
<protein>
    <submittedName>
        <fullName evidence="2">Type I inositol 1,4,5-trisphosphate 5-phosphatase (Trinotate prediction)</fullName>
    </submittedName>
</protein>
<name>A0A6G3MDP6_HENSL</name>
<evidence type="ECO:0000313" key="2">
    <source>
        <dbReference type="EMBL" id="NDJ92119.1"/>
    </source>
</evidence>
<organism evidence="2">
    <name type="scientific">Henneguya salminicola</name>
    <name type="common">Myxosporean</name>
    <dbReference type="NCBI Taxonomy" id="69463"/>
    <lineage>
        <taxon>Eukaryota</taxon>
        <taxon>Metazoa</taxon>
        <taxon>Cnidaria</taxon>
        <taxon>Myxozoa</taxon>
        <taxon>Myxosporea</taxon>
        <taxon>Bivalvulida</taxon>
        <taxon>Platysporina</taxon>
        <taxon>Myxobolidae</taxon>
        <taxon>Henneguya</taxon>
    </lineage>
</organism>
<dbReference type="Gene3D" id="3.60.10.10">
    <property type="entry name" value="Endonuclease/exonuclease/phosphatase"/>
    <property type="match status" value="1"/>
</dbReference>
<dbReference type="PANTHER" id="PTHR12997:SF2">
    <property type="entry name" value="INOSITOL POLYPHOSPHATE-5-PHOSPHATASE A"/>
    <property type="match status" value="1"/>
</dbReference>
<dbReference type="InterPro" id="IPR036691">
    <property type="entry name" value="Endo/exonu/phosph_ase_sf"/>
</dbReference>
<dbReference type="PANTHER" id="PTHR12997">
    <property type="entry name" value="TYPE I INOSITOL-1,4,5-TRISPHOSPHATE 5-PHOSPHATASE"/>
    <property type="match status" value="1"/>
</dbReference>
<keyword evidence="1" id="KW-0378">Hydrolase</keyword>